<evidence type="ECO:0000256" key="1">
    <source>
        <dbReference type="ARBA" id="ARBA00023125"/>
    </source>
</evidence>
<dbReference type="InterPro" id="IPR036388">
    <property type="entry name" value="WH-like_DNA-bd_sf"/>
</dbReference>
<evidence type="ECO:0000313" key="2">
    <source>
        <dbReference type="EMBL" id="MDY0870823.1"/>
    </source>
</evidence>
<dbReference type="PROSITE" id="PS51197">
    <property type="entry name" value="HTH_RRF2_2"/>
    <property type="match status" value="1"/>
</dbReference>
<reference evidence="2 3" key="1">
    <citation type="journal article" date="2013" name="Antonie Van Leeuwenhoek">
        <title>Dongia rigui sp. nov., isolated from freshwater of a large wetland in Korea.</title>
        <authorList>
            <person name="Baik K.S."/>
            <person name="Hwang Y.M."/>
            <person name="Choi J.S."/>
            <person name="Kwon J."/>
            <person name="Seong C.N."/>
        </authorList>
    </citation>
    <scope>NUCLEOTIDE SEQUENCE [LARGE SCALE GENOMIC DNA]</scope>
    <source>
        <strain evidence="2 3">04SU4-P</strain>
    </source>
</reference>
<organism evidence="2 3">
    <name type="scientific">Dongia rigui</name>
    <dbReference type="NCBI Taxonomy" id="940149"/>
    <lineage>
        <taxon>Bacteria</taxon>
        <taxon>Pseudomonadati</taxon>
        <taxon>Pseudomonadota</taxon>
        <taxon>Alphaproteobacteria</taxon>
        <taxon>Rhodospirillales</taxon>
        <taxon>Dongiaceae</taxon>
        <taxon>Dongia</taxon>
    </lineage>
</organism>
<dbReference type="Gene3D" id="1.10.10.10">
    <property type="entry name" value="Winged helix-like DNA-binding domain superfamily/Winged helix DNA-binding domain"/>
    <property type="match status" value="1"/>
</dbReference>
<dbReference type="SUPFAM" id="SSF46785">
    <property type="entry name" value="Winged helix' DNA-binding domain"/>
    <property type="match status" value="1"/>
</dbReference>
<accession>A0ABU5DUE8</accession>
<dbReference type="EMBL" id="JAXCLX010000001">
    <property type="protein sequence ID" value="MDY0870823.1"/>
    <property type="molecule type" value="Genomic_DNA"/>
</dbReference>
<dbReference type="NCBIfam" id="TIGR00738">
    <property type="entry name" value="rrf2_super"/>
    <property type="match status" value="1"/>
</dbReference>
<name>A0ABU5DUE8_9PROT</name>
<dbReference type="RefSeq" id="WP_320499176.1">
    <property type="nucleotide sequence ID" value="NZ_JAXCLX010000001.1"/>
</dbReference>
<dbReference type="PANTHER" id="PTHR33221:SF4">
    <property type="entry name" value="HTH-TYPE TRANSCRIPTIONAL REPRESSOR NSRR"/>
    <property type="match status" value="1"/>
</dbReference>
<dbReference type="InterPro" id="IPR036390">
    <property type="entry name" value="WH_DNA-bd_sf"/>
</dbReference>
<dbReference type="Pfam" id="PF02082">
    <property type="entry name" value="Rrf2"/>
    <property type="match status" value="1"/>
</dbReference>
<sequence>MQLTQFSDYSLRALIYLGLRDGALATIEEIAAAYDISESHLTKVVHKLGRLGVIDTVRGRGGGMRLGRRPADINIGATLRLTEGNLTIVECFDVVHNTCPIAPVCGLNGVLAEALQAFMSVLDRYTLADIIKNRRDLAALLPMLDEEVVRRRPVSSS</sequence>
<keyword evidence="1" id="KW-0238">DNA-binding</keyword>
<keyword evidence="3" id="KW-1185">Reference proteome</keyword>
<gene>
    <name evidence="2" type="ORF">SMD31_02775</name>
</gene>
<comment type="caution">
    <text evidence="2">The sequence shown here is derived from an EMBL/GenBank/DDBJ whole genome shotgun (WGS) entry which is preliminary data.</text>
</comment>
<dbReference type="Proteomes" id="UP001271769">
    <property type="component" value="Unassembled WGS sequence"/>
</dbReference>
<dbReference type="PANTHER" id="PTHR33221">
    <property type="entry name" value="WINGED HELIX-TURN-HELIX TRANSCRIPTIONAL REGULATOR, RRF2 FAMILY"/>
    <property type="match status" value="1"/>
</dbReference>
<protein>
    <submittedName>
        <fullName evidence="2">Rrf2 family transcriptional regulator</fullName>
    </submittedName>
</protein>
<proteinExistence type="predicted"/>
<evidence type="ECO:0000313" key="3">
    <source>
        <dbReference type="Proteomes" id="UP001271769"/>
    </source>
</evidence>
<dbReference type="InterPro" id="IPR000944">
    <property type="entry name" value="Tscrpt_reg_Rrf2"/>
</dbReference>